<dbReference type="InterPro" id="IPR051831">
    <property type="entry name" value="Bromodomain_contain_prot"/>
</dbReference>
<feature type="region of interest" description="Disordered" evidence="7">
    <location>
        <begin position="427"/>
        <end position="446"/>
    </location>
</feature>
<evidence type="ECO:0000259" key="8">
    <source>
        <dbReference type="PROSITE" id="PS50014"/>
    </source>
</evidence>
<evidence type="ECO:0000256" key="1">
    <source>
        <dbReference type="ARBA" id="ARBA00004123"/>
    </source>
</evidence>
<feature type="compositionally biased region" description="Basic residues" evidence="7">
    <location>
        <begin position="225"/>
        <end position="237"/>
    </location>
</feature>
<keyword evidence="5" id="KW-0539">Nucleus</keyword>
<feature type="region of interest" description="Disordered" evidence="7">
    <location>
        <begin position="356"/>
        <end position="389"/>
    </location>
</feature>
<dbReference type="OrthoDB" id="21449at2759"/>
<keyword evidence="10" id="KW-1185">Reference proteome</keyword>
<feature type="compositionally biased region" description="Basic residues" evidence="7">
    <location>
        <begin position="54"/>
        <end position="87"/>
    </location>
</feature>
<gene>
    <name evidence="9" type="ORF">BZG36_02878</name>
</gene>
<evidence type="ECO:0000256" key="6">
    <source>
        <dbReference type="PROSITE-ProRule" id="PRU00035"/>
    </source>
</evidence>
<evidence type="ECO:0000256" key="7">
    <source>
        <dbReference type="SAM" id="MobiDB-lite"/>
    </source>
</evidence>
<dbReference type="InterPro" id="IPR036427">
    <property type="entry name" value="Bromodomain-like_sf"/>
</dbReference>
<dbReference type="EMBL" id="MVBO01000033">
    <property type="protein sequence ID" value="OZJ04663.1"/>
    <property type="molecule type" value="Genomic_DNA"/>
</dbReference>
<comment type="caution">
    <text evidence="9">The sequence shown here is derived from an EMBL/GenBank/DDBJ whole genome shotgun (WGS) entry which is preliminary data.</text>
</comment>
<evidence type="ECO:0000256" key="4">
    <source>
        <dbReference type="ARBA" id="ARBA00023163"/>
    </source>
</evidence>
<dbReference type="Gene3D" id="1.20.920.10">
    <property type="entry name" value="Bromodomain-like"/>
    <property type="match status" value="1"/>
</dbReference>
<evidence type="ECO:0000256" key="5">
    <source>
        <dbReference type="ARBA" id="ARBA00023242"/>
    </source>
</evidence>
<reference evidence="9 10" key="1">
    <citation type="journal article" date="2017" name="Mycologia">
        <title>Bifiguratus adelaidae, gen. et sp. nov., a new member of Mucoromycotina in endophytic and soil-dwelling habitats.</title>
        <authorList>
            <person name="Torres-Cruz T.J."/>
            <person name="Billingsley Tobias T.L."/>
            <person name="Almatruk M."/>
            <person name="Hesse C."/>
            <person name="Kuske C.R."/>
            <person name="Desiro A."/>
            <person name="Benucci G.M."/>
            <person name="Bonito G."/>
            <person name="Stajich J.E."/>
            <person name="Dunlap C."/>
            <person name="Arnold A.E."/>
            <person name="Porras-Alfaro A."/>
        </authorList>
    </citation>
    <scope>NUCLEOTIDE SEQUENCE [LARGE SCALE GENOMIC DNA]</scope>
    <source>
        <strain evidence="9 10">AZ0501</strain>
    </source>
</reference>
<dbReference type="PANTHER" id="PTHR22881:SF27">
    <property type="entry name" value="BROMODOMAIN CONTAINING 7_9"/>
    <property type="match status" value="1"/>
</dbReference>
<dbReference type="GO" id="GO:0006325">
    <property type="term" value="P:chromatin organization"/>
    <property type="evidence" value="ECO:0007669"/>
    <property type="project" value="UniProtKB-ARBA"/>
</dbReference>
<feature type="region of interest" description="Disordered" evidence="7">
    <location>
        <begin position="207"/>
        <end position="243"/>
    </location>
</feature>
<dbReference type="Proteomes" id="UP000242875">
    <property type="component" value="Unassembled WGS sequence"/>
</dbReference>
<evidence type="ECO:0000256" key="2">
    <source>
        <dbReference type="ARBA" id="ARBA00023015"/>
    </source>
</evidence>
<dbReference type="Pfam" id="PF00439">
    <property type="entry name" value="Bromodomain"/>
    <property type="match status" value="1"/>
</dbReference>
<dbReference type="Pfam" id="PF12024">
    <property type="entry name" value="DUF3512"/>
    <property type="match status" value="1"/>
</dbReference>
<dbReference type="SUPFAM" id="SSF47370">
    <property type="entry name" value="Bromodomain"/>
    <property type="match status" value="1"/>
</dbReference>
<dbReference type="PANTHER" id="PTHR22881">
    <property type="entry name" value="BROMODOMAIN CONTAINING PROTEIN"/>
    <property type="match status" value="1"/>
</dbReference>
<feature type="compositionally biased region" description="Polar residues" evidence="7">
    <location>
        <begin position="210"/>
        <end position="219"/>
    </location>
</feature>
<evidence type="ECO:0000313" key="9">
    <source>
        <dbReference type="EMBL" id="OZJ04663.1"/>
    </source>
</evidence>
<comment type="subcellular location">
    <subcellularLocation>
        <location evidence="1">Nucleus</location>
    </subcellularLocation>
</comment>
<evidence type="ECO:0000256" key="3">
    <source>
        <dbReference type="ARBA" id="ARBA00023117"/>
    </source>
</evidence>
<organism evidence="9 10">
    <name type="scientific">Bifiguratus adelaidae</name>
    <dbReference type="NCBI Taxonomy" id="1938954"/>
    <lineage>
        <taxon>Eukaryota</taxon>
        <taxon>Fungi</taxon>
        <taxon>Fungi incertae sedis</taxon>
        <taxon>Mucoromycota</taxon>
        <taxon>Mucoromycotina</taxon>
        <taxon>Endogonomycetes</taxon>
        <taxon>Endogonales</taxon>
        <taxon>Endogonales incertae sedis</taxon>
        <taxon>Bifiguratus</taxon>
    </lineage>
</organism>
<evidence type="ECO:0000313" key="10">
    <source>
        <dbReference type="Proteomes" id="UP000242875"/>
    </source>
</evidence>
<accession>A0A261Y246</accession>
<dbReference type="AlphaFoldDB" id="A0A261Y246"/>
<keyword evidence="2" id="KW-0805">Transcription regulation</keyword>
<dbReference type="CDD" id="cd04369">
    <property type="entry name" value="Bromodomain"/>
    <property type="match status" value="1"/>
</dbReference>
<dbReference type="GO" id="GO:0005634">
    <property type="term" value="C:nucleus"/>
    <property type="evidence" value="ECO:0007669"/>
    <property type="project" value="UniProtKB-SubCell"/>
</dbReference>
<dbReference type="InterPro" id="IPR021900">
    <property type="entry name" value="DUF3512"/>
</dbReference>
<dbReference type="PROSITE" id="PS50014">
    <property type="entry name" value="BROMODOMAIN_2"/>
    <property type="match status" value="1"/>
</dbReference>
<feature type="region of interest" description="Disordered" evidence="7">
    <location>
        <begin position="763"/>
        <end position="783"/>
    </location>
</feature>
<feature type="compositionally biased region" description="Acidic residues" evidence="7">
    <location>
        <begin position="149"/>
        <end position="186"/>
    </location>
</feature>
<keyword evidence="4" id="KW-0804">Transcription</keyword>
<feature type="region of interest" description="Disordered" evidence="7">
    <location>
        <begin position="715"/>
        <end position="737"/>
    </location>
</feature>
<name>A0A261Y246_9FUNG</name>
<dbReference type="InterPro" id="IPR001487">
    <property type="entry name" value="Bromodomain"/>
</dbReference>
<dbReference type="PRINTS" id="PR00503">
    <property type="entry name" value="BROMODOMAIN"/>
</dbReference>
<proteinExistence type="predicted"/>
<feature type="compositionally biased region" description="Low complexity" evidence="7">
    <location>
        <begin position="715"/>
        <end position="726"/>
    </location>
</feature>
<sequence>MSLTFYDSEPSDLSDSDRPDAPDPVQTSTKPRITLRLPSGITTFHGDSSEHKAKKEKKKHKHKEHKEHKAHKEHKEKKHKKHKKKHTRTEESDIDVADDAPDAEQRIEPITLNHYTSGKPVFADSLEPTVVEHQTSFGGKRPYPFPQDDREDGEDDDVNYGQDNEDEGDFDDEDADGGDDENENENDYGYPSAMDQVDSTGVIIRRSEQPSESQEQAGANFNVHIPKRKGRPPKNKAQRSWEPKKKSLRAVCDKLLDMFIKKDAYGFFWHPVDTNIVTDYLQVIKQPMDFGTMRQKLHSKDPQSRYTSMDEFKADFELVIKNAKTYNAPQTPYWKSADKIGEYGLRAIEREAKNVGSAEELSMQERQNSQLGAKSIKKPRSGSISFKFPHGKDEEVDILGLEGGGSAGTPGTTGNATPRDIMSELEARKRDSPTPSRTPIPGMGTLTSVRNKRREEKKKKSGAVFGWIYGSDGSVVGVNGVNDPVSLIPSAPLHGSAPMVAAINPTTLPSVTRSTEEVRTLQERPANYFDYGPMTTMEPDTSTFSALTLQESNFVFHVFGEEPQEAYLRSLHDFAEDIGSGDEMGSKEYQEQRQELLKDIDDSAEKWTRGAWVIVRQVLDLLKGTGKEKAFELLETELGRIHVQEVLEAIQKDPTAADAKSSSNSTEEGMIDKILKDNVTLFRQLTAEQAAKDPSVASNLHDRLMILAKLAAQSSQSTSSDTSSTTGNAPLAPISSPSNITATAAATSSPTLHQQTQQFLNNTSPTMKATSPNPPQPTLISSQQNTDPALTQVYSPQQFAQIQAQLASRPNLNTRQLTTTCPQCGSTQIVGAGQDNRRRCTACGIVL</sequence>
<feature type="domain" description="Bromo" evidence="8">
    <location>
        <begin position="268"/>
        <end position="334"/>
    </location>
</feature>
<dbReference type="SMART" id="SM00297">
    <property type="entry name" value="BROMO"/>
    <property type="match status" value="1"/>
</dbReference>
<keyword evidence="3 6" id="KW-0103">Bromodomain</keyword>
<dbReference type="GO" id="GO:0006357">
    <property type="term" value="P:regulation of transcription by RNA polymerase II"/>
    <property type="evidence" value="ECO:0007669"/>
    <property type="project" value="TreeGrafter"/>
</dbReference>
<feature type="region of interest" description="Disordered" evidence="7">
    <location>
        <begin position="1"/>
        <end position="194"/>
    </location>
</feature>
<protein>
    <recommendedName>
        <fullName evidence="8">Bromo domain-containing protein</fullName>
    </recommendedName>
</protein>
<feature type="compositionally biased region" description="Acidic residues" evidence="7">
    <location>
        <begin position="92"/>
        <end position="102"/>
    </location>
</feature>